<feature type="domain" description="Phospholipid/glycerol acyltransferase" evidence="7">
    <location>
        <begin position="70"/>
        <end position="185"/>
    </location>
</feature>
<dbReference type="Proteomes" id="UP001232063">
    <property type="component" value="Unassembled WGS sequence"/>
</dbReference>
<dbReference type="RefSeq" id="WP_314512362.1">
    <property type="nucleotide sequence ID" value="NZ_JASJOU010000005.1"/>
</dbReference>
<evidence type="ECO:0000313" key="9">
    <source>
        <dbReference type="Proteomes" id="UP001232063"/>
    </source>
</evidence>
<keyword evidence="6" id="KW-1133">Transmembrane helix</keyword>
<comment type="caution">
    <text evidence="8">The sequence shown here is derived from an EMBL/GenBank/DDBJ whole genome shotgun (WGS) entry which is preliminary data.</text>
</comment>
<evidence type="ECO:0000256" key="5">
    <source>
        <dbReference type="ARBA" id="ARBA00023315"/>
    </source>
</evidence>
<accession>A0AAE3R7U7</accession>
<keyword evidence="3" id="KW-0808">Transferase</keyword>
<dbReference type="CDD" id="cd07989">
    <property type="entry name" value="LPLAT_AGPAT-like"/>
    <property type="match status" value="1"/>
</dbReference>
<feature type="transmembrane region" description="Helical" evidence="6">
    <location>
        <begin position="7"/>
        <end position="28"/>
    </location>
</feature>
<name>A0AAE3R7U7_9BACT</name>
<organism evidence="8 9">
    <name type="scientific">Xanthocytophaga agilis</name>
    <dbReference type="NCBI Taxonomy" id="3048010"/>
    <lineage>
        <taxon>Bacteria</taxon>
        <taxon>Pseudomonadati</taxon>
        <taxon>Bacteroidota</taxon>
        <taxon>Cytophagia</taxon>
        <taxon>Cytophagales</taxon>
        <taxon>Rhodocytophagaceae</taxon>
        <taxon>Xanthocytophaga</taxon>
    </lineage>
</organism>
<dbReference type="Pfam" id="PF01553">
    <property type="entry name" value="Acyltransferase"/>
    <property type="match status" value="1"/>
</dbReference>
<keyword evidence="4" id="KW-0443">Lipid metabolism</keyword>
<evidence type="ECO:0000256" key="1">
    <source>
        <dbReference type="ARBA" id="ARBA00005189"/>
    </source>
</evidence>
<dbReference type="GO" id="GO:0003841">
    <property type="term" value="F:1-acylglycerol-3-phosphate O-acyltransferase activity"/>
    <property type="evidence" value="ECO:0007669"/>
    <property type="project" value="TreeGrafter"/>
</dbReference>
<evidence type="ECO:0000256" key="6">
    <source>
        <dbReference type="SAM" id="Phobius"/>
    </source>
</evidence>
<comment type="pathway">
    <text evidence="1">Lipid metabolism.</text>
</comment>
<gene>
    <name evidence="8" type="ORF">QNI22_16950</name>
</gene>
<sequence length="249" mass="29536">MRRLYSFWCYFWFLGLFLLLFPFFWLFLQREKWHPKAHYLNRLWGQLFFPLCGISVDIENRATLSHNQAYVFCSNHFSYLDIAVMGVVLPHYYAFIGKSQITKVPLFGYMFRKLHIPVNRESKLERYRIVQKSVHFLQHNRSIVIFPEGGIKSKQPPRMAPFKDGAFRMAIDTQVPIVPITFPYNWQILPDDGKLLFLRKGIKVIIHEPIPTTGMTVDDMESLKDQTFTVIESELEKYFTSLQKEKQVK</sequence>
<dbReference type="SUPFAM" id="SSF69593">
    <property type="entry name" value="Glycerol-3-phosphate (1)-acyltransferase"/>
    <property type="match status" value="1"/>
</dbReference>
<dbReference type="AlphaFoldDB" id="A0AAE3R7U7"/>
<keyword evidence="2" id="KW-0444">Lipid biosynthesis</keyword>
<dbReference type="PANTHER" id="PTHR10434">
    <property type="entry name" value="1-ACYL-SN-GLYCEROL-3-PHOSPHATE ACYLTRANSFERASE"/>
    <property type="match status" value="1"/>
</dbReference>
<dbReference type="GO" id="GO:0006654">
    <property type="term" value="P:phosphatidic acid biosynthetic process"/>
    <property type="evidence" value="ECO:0007669"/>
    <property type="project" value="TreeGrafter"/>
</dbReference>
<keyword evidence="6" id="KW-0472">Membrane</keyword>
<evidence type="ECO:0000256" key="4">
    <source>
        <dbReference type="ARBA" id="ARBA00023098"/>
    </source>
</evidence>
<keyword evidence="6" id="KW-0812">Transmembrane</keyword>
<evidence type="ECO:0000259" key="7">
    <source>
        <dbReference type="SMART" id="SM00563"/>
    </source>
</evidence>
<keyword evidence="9" id="KW-1185">Reference proteome</keyword>
<evidence type="ECO:0000256" key="3">
    <source>
        <dbReference type="ARBA" id="ARBA00022679"/>
    </source>
</evidence>
<protein>
    <submittedName>
        <fullName evidence="8">Lysophospholipid acyltransferase family protein</fullName>
    </submittedName>
</protein>
<dbReference type="SMART" id="SM00563">
    <property type="entry name" value="PlsC"/>
    <property type="match status" value="1"/>
</dbReference>
<dbReference type="InterPro" id="IPR002123">
    <property type="entry name" value="Plipid/glycerol_acylTrfase"/>
</dbReference>
<proteinExistence type="predicted"/>
<keyword evidence="5 8" id="KW-0012">Acyltransferase</keyword>
<dbReference type="PANTHER" id="PTHR10434:SF64">
    <property type="entry name" value="1-ACYL-SN-GLYCEROL-3-PHOSPHATE ACYLTRANSFERASE-RELATED"/>
    <property type="match status" value="1"/>
</dbReference>
<reference evidence="8" key="1">
    <citation type="submission" date="2023-05" db="EMBL/GenBank/DDBJ databases">
        <authorList>
            <person name="Zhang X."/>
        </authorList>
    </citation>
    <scope>NUCLEOTIDE SEQUENCE</scope>
    <source>
        <strain evidence="8">BD1B2-1</strain>
    </source>
</reference>
<dbReference type="EMBL" id="JASJOU010000005">
    <property type="protein sequence ID" value="MDJ1502357.1"/>
    <property type="molecule type" value="Genomic_DNA"/>
</dbReference>
<evidence type="ECO:0000313" key="8">
    <source>
        <dbReference type="EMBL" id="MDJ1502357.1"/>
    </source>
</evidence>
<evidence type="ECO:0000256" key="2">
    <source>
        <dbReference type="ARBA" id="ARBA00022516"/>
    </source>
</evidence>